<proteinExistence type="predicted"/>
<dbReference type="Proteomes" id="UP000028582">
    <property type="component" value="Unassembled WGS sequence"/>
</dbReference>
<comment type="caution">
    <text evidence="2">The sequence shown here is derived from an EMBL/GenBank/DDBJ whole genome shotgun (WGS) entry which is preliminary data.</text>
</comment>
<name>A0A080ZHP0_PHYNI</name>
<organism evidence="2 3">
    <name type="scientific">Phytophthora nicotianae P1976</name>
    <dbReference type="NCBI Taxonomy" id="1317066"/>
    <lineage>
        <taxon>Eukaryota</taxon>
        <taxon>Sar</taxon>
        <taxon>Stramenopiles</taxon>
        <taxon>Oomycota</taxon>
        <taxon>Peronosporomycetes</taxon>
        <taxon>Peronosporales</taxon>
        <taxon>Peronosporaceae</taxon>
        <taxon>Phytophthora</taxon>
    </lineage>
</organism>
<evidence type="ECO:0000256" key="1">
    <source>
        <dbReference type="SAM" id="SignalP"/>
    </source>
</evidence>
<dbReference type="EMBL" id="ANJA01003076">
    <property type="protein sequence ID" value="ETO66151.1"/>
    <property type="molecule type" value="Genomic_DNA"/>
</dbReference>
<evidence type="ECO:0000313" key="2">
    <source>
        <dbReference type="EMBL" id="ETO66151.1"/>
    </source>
</evidence>
<dbReference type="OrthoDB" id="155775at2759"/>
<keyword evidence="1" id="KW-0732">Signal</keyword>
<evidence type="ECO:0000313" key="3">
    <source>
        <dbReference type="Proteomes" id="UP000028582"/>
    </source>
</evidence>
<gene>
    <name evidence="2" type="ORF">F444_16606</name>
</gene>
<dbReference type="PANTHER" id="PTHR22538:SF1">
    <property type="entry name" value="VWFD DOMAIN-CONTAINING PROTEIN"/>
    <property type="match status" value="1"/>
</dbReference>
<dbReference type="SUPFAM" id="SSF53474">
    <property type="entry name" value="alpha/beta-Hydrolases"/>
    <property type="match status" value="1"/>
</dbReference>
<dbReference type="AlphaFoldDB" id="A0A080ZHP0"/>
<feature type="signal peptide" evidence="1">
    <location>
        <begin position="1"/>
        <end position="20"/>
    </location>
</feature>
<sequence length="530" mass="57389">MRVVIIPIIALFGVEQLTFATQNLPVQSSLNDVPSVKLHVTFKRKSMNLHGHSEFDIYATPVVADNGASVLYNSYATFNDDDSEFTYTLVDGSAYLTTTDASDVETVQCLPSNTLPFDEILPALNMATSIPSASIGGKSVDCESGNLFKTTFAGSHYAICASGEAGFTAYSSDLDITVEYLDGPVSVSKPELTDESTSCEVVQEATSLTPTALALATGSKIPSSTSRKLREESHMAMAATECDTCLTTPRPCIFLHGLGNPNEDTELQDTPERTNKKFGDIRGHAPCCSEIKYAVINTVDAGWRNDTLQQKFCDHALSMSDTSDVDAGIIDNTIIVTHSMGGLVMAHALAKGKCRFSESTSWVALSSPMTGSMAPDYLQGICTSKNKKVVVGLLDLIGECPVFKARLSTIYQGGKYSSPTIDAAYVAAQEAYRSNVTAAMCSDSYSGLFSMYQIPSILGGQLIPHRSKKNDALVEFQSCLGGLDENRFGNHYLDRFYRPQLNHADTAFLTGDGLFKDSQKPKKWFECLEL</sequence>
<reference evidence="2 3" key="1">
    <citation type="submission" date="2013-11" db="EMBL/GenBank/DDBJ databases">
        <title>The Genome Sequence of Phytophthora parasitica P1976.</title>
        <authorList>
            <consortium name="The Broad Institute Genomics Platform"/>
            <person name="Russ C."/>
            <person name="Tyler B."/>
            <person name="Panabieres F."/>
            <person name="Shan W."/>
            <person name="Tripathy S."/>
            <person name="Grunwald N."/>
            <person name="Machado M."/>
            <person name="Johnson C.S."/>
            <person name="Walker B."/>
            <person name="Young S."/>
            <person name="Zeng Q."/>
            <person name="Gargeya S."/>
            <person name="Fitzgerald M."/>
            <person name="Haas B."/>
            <person name="Abouelleil A."/>
            <person name="Allen A.W."/>
            <person name="Alvarado L."/>
            <person name="Arachchi H.M."/>
            <person name="Berlin A.M."/>
            <person name="Chapman S.B."/>
            <person name="Gainer-Dewar J."/>
            <person name="Goldberg J."/>
            <person name="Griggs A."/>
            <person name="Gujja S."/>
            <person name="Hansen M."/>
            <person name="Howarth C."/>
            <person name="Imamovic A."/>
            <person name="Ireland A."/>
            <person name="Larimer J."/>
            <person name="McCowan C."/>
            <person name="Murphy C."/>
            <person name="Pearson M."/>
            <person name="Poon T.W."/>
            <person name="Priest M."/>
            <person name="Roberts A."/>
            <person name="Saif S."/>
            <person name="Shea T."/>
            <person name="Sisk P."/>
            <person name="Sykes S."/>
            <person name="Wortman J."/>
            <person name="Nusbaum C."/>
            <person name="Birren B."/>
        </authorList>
    </citation>
    <scope>NUCLEOTIDE SEQUENCE [LARGE SCALE GENOMIC DNA]</scope>
    <source>
        <strain evidence="2 3">P1976</strain>
    </source>
</reference>
<feature type="chain" id="PRO_5001753052" description="DUF676 domain-containing protein" evidence="1">
    <location>
        <begin position="21"/>
        <end position="530"/>
    </location>
</feature>
<dbReference type="InterPro" id="IPR029058">
    <property type="entry name" value="AB_hydrolase_fold"/>
</dbReference>
<dbReference type="Gene3D" id="3.40.50.1820">
    <property type="entry name" value="alpha/beta hydrolase"/>
    <property type="match status" value="1"/>
</dbReference>
<dbReference type="PANTHER" id="PTHR22538">
    <property type="entry name" value="CILIA- AND FLAGELLA-ASSOCIATED PROTEIN 74"/>
    <property type="match status" value="1"/>
</dbReference>
<evidence type="ECO:0008006" key="4">
    <source>
        <dbReference type="Google" id="ProtNLM"/>
    </source>
</evidence>
<accession>A0A080ZHP0</accession>
<protein>
    <recommendedName>
        <fullName evidence="4">DUF676 domain-containing protein</fullName>
    </recommendedName>
</protein>